<feature type="chain" id="PRO_5047261809" evidence="2">
    <location>
        <begin position="33"/>
        <end position="492"/>
    </location>
</feature>
<dbReference type="Proteomes" id="UP001549145">
    <property type="component" value="Unassembled WGS sequence"/>
</dbReference>
<dbReference type="RefSeq" id="WP_238276660.1">
    <property type="nucleotide sequence ID" value="NZ_BPQL01000017.1"/>
</dbReference>
<feature type="region of interest" description="Disordered" evidence="1">
    <location>
        <begin position="101"/>
        <end position="124"/>
    </location>
</feature>
<feature type="region of interest" description="Disordered" evidence="1">
    <location>
        <begin position="235"/>
        <end position="265"/>
    </location>
</feature>
<keyword evidence="2" id="KW-0732">Signal</keyword>
<proteinExistence type="predicted"/>
<name>A0ABV2L6E6_9HYPH</name>
<sequence>MIDPKPSPLAARPSAFATACAAAFLATSALLAGGTVAGAQTTDTSCYVTGGGSLEICRGNEAEGVFVAPRACESVSGVQILRTTPGTGPLQAVYQAETPLAGPSRRGAETCAPRRAGDPLDGGSVRAGAMPEQLATTMPPVQGRLWEVTRAAERPREARARRGRRREAAPPPETTAEGIAARHPITVAGRDWGGDAYSYVFFLAAMPTENGNRHALLQARTLDFTRFDIRGGAEAGTTWTPLGKTDPEPRGRRRRGRTEAEPDPGVVLDETGAPVVGHCQGQGFDRTDLVGSISVVDQVYHYFYTDVLPSDCNEPVATRRMGLYLRTSRDLTADRPWSAARTIAQPLPNQSLVRVAKARDMDRWVVAYRCNRPANTMDGPVSDICVQYTADLAPGSLAGLTWFSEPQAIMRSTAYLGLRSGGDGSGRFGRSQHFWMTDRYGNLATPTNYRAKAGLVTWLDRLAPGQAGTGASSVFGRPVYWGTWSVRPVVGR</sequence>
<reference evidence="3 4" key="1">
    <citation type="submission" date="2024-06" db="EMBL/GenBank/DDBJ databases">
        <title>Genomic Encyclopedia of Type Strains, Phase IV (KMG-IV): sequencing the most valuable type-strain genomes for metagenomic binning, comparative biology and taxonomic classification.</title>
        <authorList>
            <person name="Goeker M."/>
        </authorList>
    </citation>
    <scope>NUCLEOTIDE SEQUENCE [LARGE SCALE GENOMIC DNA]</scope>
    <source>
        <strain evidence="3 4">DSM 21331</strain>
    </source>
</reference>
<organism evidence="3 4">
    <name type="scientific">Methylobacterium goesingense</name>
    <dbReference type="NCBI Taxonomy" id="243690"/>
    <lineage>
        <taxon>Bacteria</taxon>
        <taxon>Pseudomonadati</taxon>
        <taxon>Pseudomonadota</taxon>
        <taxon>Alphaproteobacteria</taxon>
        <taxon>Hyphomicrobiales</taxon>
        <taxon>Methylobacteriaceae</taxon>
        <taxon>Methylobacterium</taxon>
    </lineage>
</organism>
<dbReference type="EMBL" id="JBEPMM010000008">
    <property type="protein sequence ID" value="MET3693411.1"/>
    <property type="molecule type" value="Genomic_DNA"/>
</dbReference>
<feature type="signal peptide" evidence="2">
    <location>
        <begin position="1"/>
        <end position="32"/>
    </location>
</feature>
<comment type="caution">
    <text evidence="3">The sequence shown here is derived from an EMBL/GenBank/DDBJ whole genome shotgun (WGS) entry which is preliminary data.</text>
</comment>
<gene>
    <name evidence="3" type="ORF">ABID43_002961</name>
</gene>
<evidence type="ECO:0000313" key="3">
    <source>
        <dbReference type="EMBL" id="MET3693411.1"/>
    </source>
</evidence>
<evidence type="ECO:0000313" key="4">
    <source>
        <dbReference type="Proteomes" id="UP001549145"/>
    </source>
</evidence>
<accession>A0ABV2L6E6</accession>
<keyword evidence="4" id="KW-1185">Reference proteome</keyword>
<feature type="region of interest" description="Disordered" evidence="1">
    <location>
        <begin position="152"/>
        <end position="176"/>
    </location>
</feature>
<protein>
    <submittedName>
        <fullName evidence="3">Uncharacterized protein</fullName>
    </submittedName>
</protein>
<evidence type="ECO:0000256" key="2">
    <source>
        <dbReference type="SAM" id="SignalP"/>
    </source>
</evidence>
<evidence type="ECO:0000256" key="1">
    <source>
        <dbReference type="SAM" id="MobiDB-lite"/>
    </source>
</evidence>